<dbReference type="SMART" id="SM00228">
    <property type="entry name" value="PDZ"/>
    <property type="match status" value="1"/>
</dbReference>
<evidence type="ECO:0000256" key="9">
    <source>
        <dbReference type="ARBA" id="ARBA00023049"/>
    </source>
</evidence>
<dbReference type="NCBIfam" id="TIGR00054">
    <property type="entry name" value="RIP metalloprotease RseP"/>
    <property type="match status" value="1"/>
</dbReference>
<sequence>MGYYFVGIVLMLGILIPIHEYGHYRVARWWGVRIHRFSIGFGPVLWRRQAGPDATEFTLSALPLGGYVRMLDSREGPVAHSELGRAFDRQPLRARISIVLAGPLANLALAVLLYAAVGWLGNEEPRAVLATPPANSLAEKIGLQAGDQVVAVSRGGQVWRELSAMSELQWALMQALLDGQPLQLQVANQQGERRRTLTLPLDQFAGQEPSVDVLRLVGIGAPFREPMIDAVLPGGAAAQAGLQAGDRVLSIDGESIRDAQMLLDRIRGAGSLTVPVMQWQVERAQQRVLLVVEPRKVTEAGRTIGRIEAQVGAPESTTLVQLGFWDGLSAGWTRTGEMAWTSLRMLGRVATGQASLRNISGPLTMADYAGKAIKRGLVYYLAYLAFVSVSLGVLNLLPLPMLDGGHLIYYLFEAVTGRPVSDQWLTWLQRGGALVLLLMMSIALSNDVARFLGLQ</sequence>
<protein>
    <recommendedName>
        <fullName evidence="11">Zinc metalloprotease</fullName>
        <ecNumber evidence="11">3.4.24.-</ecNumber>
    </recommendedName>
</protein>
<evidence type="ECO:0000256" key="2">
    <source>
        <dbReference type="ARBA" id="ARBA00004141"/>
    </source>
</evidence>
<dbReference type="InterPro" id="IPR041489">
    <property type="entry name" value="PDZ_6"/>
</dbReference>
<dbReference type="GO" id="GO:0008237">
    <property type="term" value="F:metallopeptidase activity"/>
    <property type="evidence" value="ECO:0007669"/>
    <property type="project" value="UniProtKB-KW"/>
</dbReference>
<comment type="caution">
    <text evidence="13">The sequence shown here is derived from an EMBL/GenBank/DDBJ whole genome shotgun (WGS) entry which is preliminary data.</text>
</comment>
<dbReference type="SUPFAM" id="SSF50156">
    <property type="entry name" value="PDZ domain-like"/>
    <property type="match status" value="2"/>
</dbReference>
<comment type="similarity">
    <text evidence="3 11">Belongs to the peptidase M50B family.</text>
</comment>
<reference evidence="13 14" key="1">
    <citation type="journal article" date="2019" name="Int. J. Syst. Evol. Microbiol.">
        <title>The Global Catalogue of Microorganisms (GCM) 10K type strain sequencing project: providing services to taxonomists for standard genome sequencing and annotation.</title>
        <authorList>
            <consortium name="The Broad Institute Genomics Platform"/>
            <consortium name="The Broad Institute Genome Sequencing Center for Infectious Disease"/>
            <person name="Wu L."/>
            <person name="Ma J."/>
        </authorList>
    </citation>
    <scope>NUCLEOTIDE SEQUENCE [LARGE SCALE GENOMIC DNA]</scope>
    <source>
        <strain evidence="13 14">JCM 15503</strain>
    </source>
</reference>
<evidence type="ECO:0000259" key="12">
    <source>
        <dbReference type="PROSITE" id="PS50106"/>
    </source>
</evidence>
<dbReference type="InterPro" id="IPR008915">
    <property type="entry name" value="Peptidase_M50"/>
</dbReference>
<dbReference type="Pfam" id="PF17820">
    <property type="entry name" value="PDZ_6"/>
    <property type="match status" value="1"/>
</dbReference>
<keyword evidence="9 11" id="KW-0482">Metalloprotease</keyword>
<evidence type="ECO:0000313" key="13">
    <source>
        <dbReference type="EMBL" id="GAA0753772.1"/>
    </source>
</evidence>
<proteinExistence type="inferred from homology"/>
<accession>A0ABN1K3J1</accession>
<dbReference type="PANTHER" id="PTHR42837">
    <property type="entry name" value="REGULATOR OF SIGMA-E PROTEASE RSEP"/>
    <property type="match status" value="1"/>
</dbReference>
<evidence type="ECO:0000256" key="7">
    <source>
        <dbReference type="ARBA" id="ARBA00022833"/>
    </source>
</evidence>
<keyword evidence="7 11" id="KW-0862">Zinc</keyword>
<dbReference type="RefSeq" id="WP_141287900.1">
    <property type="nucleotide sequence ID" value="NZ_BAAAEW010000018.1"/>
</dbReference>
<comment type="subcellular location">
    <subcellularLocation>
        <location evidence="2">Membrane</location>
        <topology evidence="2">Multi-pass membrane protein</topology>
    </subcellularLocation>
</comment>
<name>A0ABN1K3J1_9BURK</name>
<dbReference type="PROSITE" id="PS50106">
    <property type="entry name" value="PDZ"/>
    <property type="match status" value="1"/>
</dbReference>
<dbReference type="CDD" id="cd06163">
    <property type="entry name" value="S2P-M50_PDZ_RseP-like"/>
    <property type="match status" value="1"/>
</dbReference>
<evidence type="ECO:0000313" key="14">
    <source>
        <dbReference type="Proteomes" id="UP001500279"/>
    </source>
</evidence>
<dbReference type="EMBL" id="BAAAEW010000018">
    <property type="protein sequence ID" value="GAA0753772.1"/>
    <property type="molecule type" value="Genomic_DNA"/>
</dbReference>
<keyword evidence="14" id="KW-1185">Reference proteome</keyword>
<evidence type="ECO:0000256" key="8">
    <source>
        <dbReference type="ARBA" id="ARBA00022989"/>
    </source>
</evidence>
<evidence type="ECO:0000256" key="5">
    <source>
        <dbReference type="ARBA" id="ARBA00022692"/>
    </source>
</evidence>
<dbReference type="InterPro" id="IPR004387">
    <property type="entry name" value="Pept_M50_Zn"/>
</dbReference>
<dbReference type="PANTHER" id="PTHR42837:SF2">
    <property type="entry name" value="MEMBRANE METALLOPROTEASE ARASP2, CHLOROPLASTIC-RELATED"/>
    <property type="match status" value="1"/>
</dbReference>
<feature type="transmembrane region" description="Helical" evidence="11">
    <location>
        <begin position="377"/>
        <end position="397"/>
    </location>
</feature>
<keyword evidence="8 11" id="KW-1133">Transmembrane helix</keyword>
<evidence type="ECO:0000256" key="3">
    <source>
        <dbReference type="ARBA" id="ARBA00007931"/>
    </source>
</evidence>
<dbReference type="Pfam" id="PF02163">
    <property type="entry name" value="Peptidase_M50"/>
    <property type="match status" value="1"/>
</dbReference>
<keyword evidence="10 11" id="KW-0472">Membrane</keyword>
<evidence type="ECO:0000256" key="10">
    <source>
        <dbReference type="ARBA" id="ARBA00023136"/>
    </source>
</evidence>
<dbReference type="InterPro" id="IPR036034">
    <property type="entry name" value="PDZ_sf"/>
</dbReference>
<keyword evidence="6 11" id="KW-0378">Hydrolase</keyword>
<gene>
    <name evidence="13" type="primary">rseP</name>
    <name evidence="13" type="ORF">GCM10009107_29390</name>
</gene>
<keyword evidence="4" id="KW-0645">Protease</keyword>
<dbReference type="InterPro" id="IPR001478">
    <property type="entry name" value="PDZ"/>
</dbReference>
<dbReference type="Gene3D" id="2.30.42.10">
    <property type="match status" value="2"/>
</dbReference>
<keyword evidence="11" id="KW-0479">Metal-binding</keyword>
<comment type="cofactor">
    <cofactor evidence="1 11">
        <name>Zn(2+)</name>
        <dbReference type="ChEBI" id="CHEBI:29105"/>
    </cofactor>
</comment>
<keyword evidence="5 11" id="KW-0812">Transmembrane</keyword>
<evidence type="ECO:0000256" key="1">
    <source>
        <dbReference type="ARBA" id="ARBA00001947"/>
    </source>
</evidence>
<organism evidence="13 14">
    <name type="scientific">Ideonella azotifigens</name>
    <dbReference type="NCBI Taxonomy" id="513160"/>
    <lineage>
        <taxon>Bacteria</taxon>
        <taxon>Pseudomonadati</taxon>
        <taxon>Pseudomonadota</taxon>
        <taxon>Betaproteobacteria</taxon>
        <taxon>Burkholderiales</taxon>
        <taxon>Sphaerotilaceae</taxon>
        <taxon>Ideonella</taxon>
    </lineage>
</organism>
<dbReference type="EC" id="3.4.24.-" evidence="11"/>
<feature type="transmembrane region" description="Helical" evidence="11">
    <location>
        <begin position="96"/>
        <end position="117"/>
    </location>
</feature>
<feature type="domain" description="PDZ" evidence="12">
    <location>
        <begin position="227"/>
        <end position="278"/>
    </location>
</feature>
<evidence type="ECO:0000256" key="6">
    <source>
        <dbReference type="ARBA" id="ARBA00022801"/>
    </source>
</evidence>
<dbReference type="Proteomes" id="UP001500279">
    <property type="component" value="Unassembled WGS sequence"/>
</dbReference>
<evidence type="ECO:0000256" key="4">
    <source>
        <dbReference type="ARBA" id="ARBA00022670"/>
    </source>
</evidence>
<evidence type="ECO:0000256" key="11">
    <source>
        <dbReference type="RuleBase" id="RU362031"/>
    </source>
</evidence>
<feature type="transmembrane region" description="Helical" evidence="11">
    <location>
        <begin position="427"/>
        <end position="445"/>
    </location>
</feature>